<dbReference type="Proteomes" id="UP001519535">
    <property type="component" value="Unassembled WGS sequence"/>
</dbReference>
<dbReference type="EMBL" id="JAHCLR010000045">
    <property type="protein sequence ID" value="MBS9535486.1"/>
    <property type="molecule type" value="Genomic_DNA"/>
</dbReference>
<dbReference type="RefSeq" id="WP_214094364.1">
    <property type="nucleotide sequence ID" value="NZ_JAHCLR010000045.1"/>
</dbReference>
<reference evidence="2 3" key="1">
    <citation type="submission" date="2021-05" db="EMBL/GenBank/DDBJ databases">
        <title>Mycobacterium acidophilum sp. nov., an extremely acid-tolerant member of the genus Mycobacterium.</title>
        <authorList>
            <person name="Xia J."/>
        </authorList>
    </citation>
    <scope>NUCLEOTIDE SEQUENCE [LARGE SCALE GENOMIC DNA]</scope>
    <source>
        <strain evidence="2 3">M1</strain>
    </source>
</reference>
<protein>
    <submittedName>
        <fullName evidence="2">Uncharacterized protein</fullName>
    </submittedName>
</protein>
<name>A0ABS5RME6_9MYCO</name>
<keyword evidence="1" id="KW-0472">Membrane</keyword>
<keyword evidence="1" id="KW-0812">Transmembrane</keyword>
<accession>A0ABS5RME6</accession>
<comment type="caution">
    <text evidence="2">The sequence shown here is derived from an EMBL/GenBank/DDBJ whole genome shotgun (WGS) entry which is preliminary data.</text>
</comment>
<organism evidence="2 3">
    <name type="scientific">Mycolicibacter acidiphilus</name>
    <dbReference type="NCBI Taxonomy" id="2835306"/>
    <lineage>
        <taxon>Bacteria</taxon>
        <taxon>Bacillati</taxon>
        <taxon>Actinomycetota</taxon>
        <taxon>Actinomycetes</taxon>
        <taxon>Mycobacteriales</taxon>
        <taxon>Mycobacteriaceae</taxon>
        <taxon>Mycolicibacter</taxon>
    </lineage>
</organism>
<evidence type="ECO:0000256" key="1">
    <source>
        <dbReference type="SAM" id="Phobius"/>
    </source>
</evidence>
<keyword evidence="3" id="KW-1185">Reference proteome</keyword>
<keyword evidence="1" id="KW-1133">Transmembrane helix</keyword>
<proteinExistence type="predicted"/>
<feature type="transmembrane region" description="Helical" evidence="1">
    <location>
        <begin position="25"/>
        <end position="45"/>
    </location>
</feature>
<evidence type="ECO:0000313" key="3">
    <source>
        <dbReference type="Proteomes" id="UP001519535"/>
    </source>
</evidence>
<gene>
    <name evidence="2" type="ORF">KIH27_18020</name>
</gene>
<feature type="transmembrane region" description="Helical" evidence="1">
    <location>
        <begin position="51"/>
        <end position="68"/>
    </location>
</feature>
<sequence length="69" mass="6852">MAGLSDGLFEPALPVRRSQAAGVPAMTYLLCLLAVLALGAVVTAAALGQSTVALCTALLSGAFFAGRLC</sequence>
<evidence type="ECO:0000313" key="2">
    <source>
        <dbReference type="EMBL" id="MBS9535486.1"/>
    </source>
</evidence>